<evidence type="ECO:0000313" key="1">
    <source>
        <dbReference type="EMBL" id="RAJ92934.1"/>
    </source>
</evidence>
<dbReference type="EMBL" id="QLMD01000023">
    <property type="protein sequence ID" value="RAJ92934.1"/>
    <property type="molecule type" value="Genomic_DNA"/>
</dbReference>
<dbReference type="AlphaFoldDB" id="A0A327WN66"/>
<evidence type="ECO:0000313" key="3">
    <source>
        <dbReference type="Proteomes" id="UP000249203"/>
    </source>
</evidence>
<dbReference type="Proteomes" id="UP000249203">
    <property type="component" value="Unassembled WGS sequence"/>
</dbReference>
<protein>
    <submittedName>
        <fullName evidence="1">Uncharacterized protein</fullName>
    </submittedName>
</protein>
<sequence length="65" mass="7400">MLHDFWLNMRKLGVVTRRLELASEAAKRAHAEQFLTIGKGLYALAVAIPVTELHSSGWEECRYTL</sequence>
<evidence type="ECO:0000313" key="4">
    <source>
        <dbReference type="Proteomes" id="UP000287865"/>
    </source>
</evidence>
<reference evidence="1 3" key="2">
    <citation type="submission" date="2018-06" db="EMBL/GenBank/DDBJ databases">
        <title>Genomic Encyclopedia of Type Strains, Phase III (KMG-III): the genomes of soil and plant-associated and newly described type strains.</title>
        <authorList>
            <person name="Whitman W."/>
        </authorList>
    </citation>
    <scope>NUCLEOTIDE SEQUENCE [LARGE SCALE GENOMIC DNA]</scope>
    <source>
        <strain evidence="1 3">CGMCC 1.15366</strain>
    </source>
</reference>
<gene>
    <name evidence="1" type="ORF">B0I24_1238</name>
    <name evidence="2" type="ORF">CWE07_14040</name>
</gene>
<reference evidence="2 4" key="1">
    <citation type="journal article" date="2018" name="Front. Microbiol.">
        <title>Genome-Based Analysis Reveals the Taxonomy and Diversity of the Family Idiomarinaceae.</title>
        <authorList>
            <person name="Liu Y."/>
            <person name="Lai Q."/>
            <person name="Shao Z."/>
        </authorList>
    </citation>
    <scope>NUCLEOTIDE SEQUENCE [LARGE SCALE GENOMIC DNA]</scope>
    <source>
        <strain evidence="2 4">CF12-14</strain>
    </source>
</reference>
<accession>A0A327WN66</accession>
<keyword evidence="4" id="KW-1185">Reference proteome</keyword>
<name>A0A327WN66_9GAMM</name>
<dbReference type="EMBL" id="PIPK01000021">
    <property type="protein sequence ID" value="RUO18329.1"/>
    <property type="molecule type" value="Genomic_DNA"/>
</dbReference>
<organism evidence="1 3">
    <name type="scientific">Aliidiomarina maris</name>
    <dbReference type="NCBI Taxonomy" id="531312"/>
    <lineage>
        <taxon>Bacteria</taxon>
        <taxon>Pseudomonadati</taxon>
        <taxon>Pseudomonadota</taxon>
        <taxon>Gammaproteobacteria</taxon>
        <taxon>Alteromonadales</taxon>
        <taxon>Idiomarinaceae</taxon>
        <taxon>Aliidiomarina</taxon>
    </lineage>
</organism>
<dbReference type="Proteomes" id="UP000287865">
    <property type="component" value="Unassembled WGS sequence"/>
</dbReference>
<evidence type="ECO:0000313" key="2">
    <source>
        <dbReference type="EMBL" id="RUO18329.1"/>
    </source>
</evidence>
<proteinExistence type="predicted"/>
<comment type="caution">
    <text evidence="1">The sequence shown here is derived from an EMBL/GenBank/DDBJ whole genome shotgun (WGS) entry which is preliminary data.</text>
</comment>